<evidence type="ECO:0000256" key="3">
    <source>
        <dbReference type="ARBA" id="ARBA00022490"/>
    </source>
</evidence>
<dbReference type="EMBL" id="CP067977">
    <property type="protein sequence ID" value="QQQ18513.1"/>
    <property type="molecule type" value="Genomic_DNA"/>
</dbReference>
<organism evidence="9 10">
    <name type="scientific">Brevundimonas vitisensis</name>
    <dbReference type="NCBI Taxonomy" id="2800818"/>
    <lineage>
        <taxon>Bacteria</taxon>
        <taxon>Pseudomonadati</taxon>
        <taxon>Pseudomonadota</taxon>
        <taxon>Alphaproteobacteria</taxon>
        <taxon>Caulobacterales</taxon>
        <taxon>Caulobacteraceae</taxon>
        <taxon>Brevundimonas</taxon>
    </lineage>
</organism>
<comment type="catalytic activity">
    <reaction evidence="1 7">
        <text>a ribonucleoside 5'-phosphate + H2O = a ribonucleoside + phosphate</text>
        <dbReference type="Rhea" id="RHEA:12484"/>
        <dbReference type="ChEBI" id="CHEBI:15377"/>
        <dbReference type="ChEBI" id="CHEBI:18254"/>
        <dbReference type="ChEBI" id="CHEBI:43474"/>
        <dbReference type="ChEBI" id="CHEBI:58043"/>
        <dbReference type="EC" id="3.1.3.5"/>
    </reaction>
</comment>
<evidence type="ECO:0000256" key="2">
    <source>
        <dbReference type="ARBA" id="ARBA00011062"/>
    </source>
</evidence>
<dbReference type="InterPro" id="IPR036523">
    <property type="entry name" value="SurE-like_sf"/>
</dbReference>
<dbReference type="InterPro" id="IPR002828">
    <property type="entry name" value="SurE-like_Pase/nucleotidase"/>
</dbReference>
<feature type="binding site" evidence="7">
    <location>
        <position position="8"/>
    </location>
    <ligand>
        <name>a divalent metal cation</name>
        <dbReference type="ChEBI" id="CHEBI:60240"/>
    </ligand>
</feature>
<dbReference type="InterPro" id="IPR030048">
    <property type="entry name" value="SurE"/>
</dbReference>
<evidence type="ECO:0000256" key="4">
    <source>
        <dbReference type="ARBA" id="ARBA00022723"/>
    </source>
</evidence>
<evidence type="ECO:0000256" key="5">
    <source>
        <dbReference type="ARBA" id="ARBA00022741"/>
    </source>
</evidence>
<keyword evidence="3 7" id="KW-0963">Cytoplasm</keyword>
<keyword evidence="5 7" id="KW-0547">Nucleotide-binding</keyword>
<gene>
    <name evidence="7 9" type="primary">surE</name>
    <name evidence="9" type="ORF">JIP62_14685</name>
</gene>
<feature type="binding site" evidence="7">
    <location>
        <position position="9"/>
    </location>
    <ligand>
        <name>a divalent metal cation</name>
        <dbReference type="ChEBI" id="CHEBI:60240"/>
    </ligand>
</feature>
<keyword evidence="4 7" id="KW-0479">Metal-binding</keyword>
<comment type="subcellular location">
    <subcellularLocation>
        <location evidence="7">Cytoplasm</location>
    </subcellularLocation>
</comment>
<comment type="function">
    <text evidence="7">Nucleotidase that shows phosphatase activity on nucleoside 5'-monophosphates.</text>
</comment>
<dbReference type="NCBIfam" id="NF001490">
    <property type="entry name" value="PRK00346.1-4"/>
    <property type="match status" value="1"/>
</dbReference>
<feature type="binding site" evidence="7">
    <location>
        <position position="53"/>
    </location>
    <ligand>
        <name>a divalent metal cation</name>
        <dbReference type="ChEBI" id="CHEBI:60240"/>
    </ligand>
</feature>
<dbReference type="Proteomes" id="UP000595448">
    <property type="component" value="Chromosome"/>
</dbReference>
<dbReference type="Gene3D" id="3.40.1210.10">
    <property type="entry name" value="Survival protein SurE-like phosphatase/nucleotidase"/>
    <property type="match status" value="1"/>
</dbReference>
<name>A0ABX7BNR2_9CAUL</name>
<dbReference type="PANTHER" id="PTHR30457">
    <property type="entry name" value="5'-NUCLEOTIDASE SURE"/>
    <property type="match status" value="1"/>
</dbReference>
<evidence type="ECO:0000256" key="6">
    <source>
        <dbReference type="ARBA" id="ARBA00022801"/>
    </source>
</evidence>
<evidence type="ECO:0000256" key="7">
    <source>
        <dbReference type="HAMAP-Rule" id="MF_00060"/>
    </source>
</evidence>
<proteinExistence type="inferred from homology"/>
<comment type="similarity">
    <text evidence="2 7">Belongs to the SurE nucleotidase family.</text>
</comment>
<dbReference type="RefSeq" id="WP_201102883.1">
    <property type="nucleotide sequence ID" value="NZ_CP067977.1"/>
</dbReference>
<dbReference type="PANTHER" id="PTHR30457:SF12">
    <property type="entry name" value="5'_3'-NUCLEOTIDASE SURE"/>
    <property type="match status" value="1"/>
</dbReference>
<reference evidence="9 10" key="1">
    <citation type="submission" date="2021-01" db="EMBL/GenBank/DDBJ databases">
        <title>Brevundimonas vitis sp. nov., an bacterium isolated from grape (Vitis vinifera).</title>
        <authorList>
            <person name="Jiang L."/>
            <person name="Lee J."/>
        </authorList>
    </citation>
    <scope>NUCLEOTIDE SEQUENCE [LARGE SCALE GENOMIC DNA]</scope>
    <source>
        <strain evidence="9 10">GRTSA-9</strain>
    </source>
</reference>
<dbReference type="SUPFAM" id="SSF64167">
    <property type="entry name" value="SurE-like"/>
    <property type="match status" value="1"/>
</dbReference>
<protein>
    <recommendedName>
        <fullName evidence="7">5'-nucleotidase SurE</fullName>
        <ecNumber evidence="7">3.1.3.5</ecNumber>
    </recommendedName>
    <alternativeName>
        <fullName evidence="7">Nucleoside 5'-monophosphate phosphohydrolase</fullName>
    </alternativeName>
</protein>
<dbReference type="NCBIfam" id="TIGR00087">
    <property type="entry name" value="surE"/>
    <property type="match status" value="1"/>
</dbReference>
<evidence type="ECO:0000256" key="1">
    <source>
        <dbReference type="ARBA" id="ARBA00000815"/>
    </source>
</evidence>
<keyword evidence="6 7" id="KW-0378">Hydrolase</keyword>
<dbReference type="Pfam" id="PF01975">
    <property type="entry name" value="SurE"/>
    <property type="match status" value="1"/>
</dbReference>
<comment type="cofactor">
    <cofactor evidence="7">
        <name>a divalent metal cation</name>
        <dbReference type="ChEBI" id="CHEBI:60240"/>
    </cofactor>
    <text evidence="7">Binds 1 divalent metal cation per subunit.</text>
</comment>
<sequence>MRILLTNDDGIEAEGLACLERIAQALLDASASSRTGHDSPDEIWVVAPQEEQSGKGRGITLTEPLRIKRFDDRRFAVTGTPTDCVVLAVNDLMAEHRPDLVLSGVNRGHNVGEDCSYSGTVAGALQGMAFGIRSIALSQSLERFHDEVTAHWETAEAYAPAIISRLLAQDWQPGVVMNLNFPARSVDQVTEIEVTRQGFRNQGEMHAVRRTDLRGRDYYWMSFRGTKQDHAPGTDLRAMDDGKISVTPLHIDLTHMASLHDLKGVLGGVPPKAVVAAE</sequence>
<feature type="domain" description="Survival protein SurE-like phosphatase/nucleotidase" evidence="8">
    <location>
        <begin position="3"/>
        <end position="202"/>
    </location>
</feature>
<keyword evidence="10" id="KW-1185">Reference proteome</keyword>
<evidence type="ECO:0000259" key="8">
    <source>
        <dbReference type="Pfam" id="PF01975"/>
    </source>
</evidence>
<evidence type="ECO:0000313" key="10">
    <source>
        <dbReference type="Proteomes" id="UP000595448"/>
    </source>
</evidence>
<accession>A0ABX7BNR2</accession>
<feature type="binding site" evidence="7">
    <location>
        <position position="106"/>
    </location>
    <ligand>
        <name>a divalent metal cation</name>
        <dbReference type="ChEBI" id="CHEBI:60240"/>
    </ligand>
</feature>
<dbReference type="HAMAP" id="MF_00060">
    <property type="entry name" value="SurE"/>
    <property type="match status" value="1"/>
</dbReference>
<dbReference type="EC" id="3.1.3.5" evidence="7"/>
<evidence type="ECO:0000313" key="9">
    <source>
        <dbReference type="EMBL" id="QQQ18513.1"/>
    </source>
</evidence>